<evidence type="ECO:0000313" key="2">
    <source>
        <dbReference type="Proteomes" id="UP000784294"/>
    </source>
</evidence>
<accession>A0A3S5BV31</accession>
<protein>
    <submittedName>
        <fullName evidence="1">Uncharacterized protein</fullName>
    </submittedName>
</protein>
<keyword evidence="2" id="KW-1185">Reference proteome</keyword>
<dbReference type="Proteomes" id="UP000784294">
    <property type="component" value="Unassembled WGS sequence"/>
</dbReference>
<dbReference type="AlphaFoldDB" id="A0A3S5BV31"/>
<dbReference type="EMBL" id="CAAALY010043071">
    <property type="protein sequence ID" value="VEL19750.1"/>
    <property type="molecule type" value="Genomic_DNA"/>
</dbReference>
<evidence type="ECO:0000313" key="1">
    <source>
        <dbReference type="EMBL" id="VEL19750.1"/>
    </source>
</evidence>
<gene>
    <name evidence="1" type="ORF">PXEA_LOCUS13190</name>
</gene>
<comment type="caution">
    <text evidence="1">The sequence shown here is derived from an EMBL/GenBank/DDBJ whole genome shotgun (WGS) entry which is preliminary data.</text>
</comment>
<sequence length="333" mass="36793">MDSFITRPVNFSNAYPNFTKPGAEELSALARGDCEGPTSETPIRLQKMGRDKYTNNSDSVKSKANLDTVGALETVVPVLVSVNQRCPLLPSGGIELLSSNPRRFLMEEEEAKGLEKHKDESKYLECSLTGTGKEVKENRRTESQYELSRDKLGMKRSVDQSTLPNNMEKASTPTEFGPNLVYSCSRYSETSLTPRVPDLIRPYGQNSQDQVGTYFGDKFTEEDAKQISFIGESLDVPVLRRQPVRGLQPGLYNPEALKSDECLSHDVLPSIAENFKHGLAETHLSSLANSMQVKKAGCPTVDGSRVCSEASRYLESAHIVMDKEPIALVSHVI</sequence>
<organism evidence="1 2">
    <name type="scientific">Protopolystoma xenopodis</name>
    <dbReference type="NCBI Taxonomy" id="117903"/>
    <lineage>
        <taxon>Eukaryota</taxon>
        <taxon>Metazoa</taxon>
        <taxon>Spiralia</taxon>
        <taxon>Lophotrochozoa</taxon>
        <taxon>Platyhelminthes</taxon>
        <taxon>Monogenea</taxon>
        <taxon>Polyopisthocotylea</taxon>
        <taxon>Polystomatidea</taxon>
        <taxon>Polystomatidae</taxon>
        <taxon>Protopolystoma</taxon>
    </lineage>
</organism>
<reference evidence="1" key="1">
    <citation type="submission" date="2018-11" db="EMBL/GenBank/DDBJ databases">
        <authorList>
            <consortium name="Pathogen Informatics"/>
        </authorList>
    </citation>
    <scope>NUCLEOTIDE SEQUENCE</scope>
</reference>
<name>A0A3S5BV31_9PLAT</name>
<proteinExistence type="predicted"/>